<gene>
    <name evidence="1" type="ORF">XAP6984_480013</name>
    <name evidence="2" type="ORF">XAP7430_450015</name>
</gene>
<dbReference type="EMBL" id="OCYS01000100">
    <property type="protein sequence ID" value="SON90156.1"/>
    <property type="molecule type" value="Genomic_DNA"/>
</dbReference>
<reference evidence="3 4" key="1">
    <citation type="submission" date="2017-10" db="EMBL/GenBank/DDBJ databases">
        <authorList>
            <person name="Regsiter A."/>
            <person name="William W."/>
        </authorList>
    </citation>
    <scope>NUCLEOTIDE SEQUENCE [LARGE SCALE GENOMIC DNA]</scope>
    <source>
        <strain evidence="1 4">CFBP6984</strain>
        <strain evidence="2 3">CFBP7430</strain>
    </source>
</reference>
<evidence type="ECO:0000313" key="4">
    <source>
        <dbReference type="Proteomes" id="UP000234181"/>
    </source>
</evidence>
<dbReference type="EMBL" id="OCYT01000104">
    <property type="protein sequence ID" value="SON82797.1"/>
    <property type="molecule type" value="Genomic_DNA"/>
</dbReference>
<dbReference type="Proteomes" id="UP000234166">
    <property type="component" value="Unassembled WGS sequence"/>
</dbReference>
<evidence type="ECO:0000313" key="3">
    <source>
        <dbReference type="Proteomes" id="UP000234166"/>
    </source>
</evidence>
<organism evidence="2 3">
    <name type="scientific">Xanthomonas campestris pv. phaseoli</name>
    <dbReference type="NCBI Taxonomy" id="317013"/>
    <lineage>
        <taxon>Bacteria</taxon>
        <taxon>Pseudomonadati</taxon>
        <taxon>Pseudomonadota</taxon>
        <taxon>Gammaproteobacteria</taxon>
        <taxon>Lysobacterales</taxon>
        <taxon>Lysobacteraceae</taxon>
        <taxon>Xanthomonas</taxon>
    </lineage>
</organism>
<name>A0AB38E235_XANCH</name>
<dbReference type="AlphaFoldDB" id="A0AB38E235"/>
<accession>A0AB38E235</accession>
<comment type="caution">
    <text evidence="2">The sequence shown here is derived from an EMBL/GenBank/DDBJ whole genome shotgun (WGS) entry which is preliminary data.</text>
</comment>
<dbReference type="Proteomes" id="UP000234181">
    <property type="component" value="Unassembled WGS sequence"/>
</dbReference>
<sequence>MALPDPLPDRLASTTHAVAAGMRRWRLTLHGLQGGIHAALPALPVCLPLSRSRLPG</sequence>
<evidence type="ECO:0000313" key="2">
    <source>
        <dbReference type="EMBL" id="SON90156.1"/>
    </source>
</evidence>
<keyword evidence="4" id="KW-1185">Reference proteome</keyword>
<proteinExistence type="predicted"/>
<protein>
    <submittedName>
        <fullName evidence="2">Uncharacterized protein</fullName>
    </submittedName>
</protein>
<evidence type="ECO:0000313" key="1">
    <source>
        <dbReference type="EMBL" id="SON82797.1"/>
    </source>
</evidence>